<dbReference type="AlphaFoldDB" id="A0A897NR38"/>
<feature type="transmembrane region" description="Helical" evidence="7">
    <location>
        <begin position="144"/>
        <end position="165"/>
    </location>
</feature>
<protein>
    <recommendedName>
        <fullName evidence="7">Probable membrane transporter protein</fullName>
    </recommendedName>
</protein>
<feature type="transmembrane region" description="Helical" evidence="7">
    <location>
        <begin position="104"/>
        <end position="124"/>
    </location>
</feature>
<feature type="transmembrane region" description="Helical" evidence="7">
    <location>
        <begin position="79"/>
        <end position="97"/>
    </location>
</feature>
<accession>A0A897NR38</accession>
<keyword evidence="5 7" id="KW-1133">Transmembrane helix</keyword>
<dbReference type="PANTHER" id="PTHR30269:SF37">
    <property type="entry name" value="MEMBRANE TRANSPORTER PROTEIN"/>
    <property type="match status" value="1"/>
</dbReference>
<dbReference type="InterPro" id="IPR002781">
    <property type="entry name" value="TM_pro_TauE-like"/>
</dbReference>
<feature type="transmembrane region" description="Helical" evidence="7">
    <location>
        <begin position="12"/>
        <end position="34"/>
    </location>
</feature>
<proteinExistence type="inferred from homology"/>
<evidence type="ECO:0000256" key="6">
    <source>
        <dbReference type="ARBA" id="ARBA00023136"/>
    </source>
</evidence>
<name>A0A897NR38_9EURY</name>
<evidence type="ECO:0000256" key="5">
    <source>
        <dbReference type="ARBA" id="ARBA00022989"/>
    </source>
</evidence>
<reference evidence="8 9" key="1">
    <citation type="submission" date="2020-11" db="EMBL/GenBank/DDBJ databases">
        <title>Carbohydrate-dependent, anaerobic sulfur respiration: A novel catabolism in halophilic archaea.</title>
        <authorList>
            <person name="Sorokin D.Y."/>
            <person name="Messina E."/>
            <person name="Smedile F."/>
            <person name="La Cono V."/>
            <person name="Hallsworth J.E."/>
            <person name="Yakimov M.M."/>
        </authorList>
    </citation>
    <scope>NUCLEOTIDE SEQUENCE [LARGE SCALE GENOMIC DNA]</scope>
    <source>
        <strain evidence="8 9">HSR-Est</strain>
    </source>
</reference>
<dbReference type="InterPro" id="IPR052017">
    <property type="entry name" value="TSUP"/>
</dbReference>
<keyword evidence="6 7" id="KW-0472">Membrane</keyword>
<sequence length="261" mass="26258">MFEAFTPELIAAMAGVIVVAGAVNGLAGFGFALVGTMALATAIDPATAVVFMIAPILGVNLSLIRDLSLEDLRTCGRRFTPLILAALVGTIVGLVVLDRVPQGPLKVGLGAVSLAFVASAQRVVPVPGLDRAKEGCFVESTAGMIGVGAVSGLLFGGTNVGVQLIAYLRSCDLSHGVFVGVVAMVFLGLNAVRIGAAGALGLYPSLAIALASAVAVLPAVAGVAVGKRLRTRIGERQRRAGVLGLLTLIGIRLILGGLGIA</sequence>
<evidence type="ECO:0000256" key="1">
    <source>
        <dbReference type="ARBA" id="ARBA00004651"/>
    </source>
</evidence>
<dbReference type="GeneID" id="68858375"/>
<dbReference type="Pfam" id="PF01925">
    <property type="entry name" value="TauE"/>
    <property type="match status" value="1"/>
</dbReference>
<keyword evidence="3 7" id="KW-1003">Cell membrane</keyword>
<keyword evidence="4 7" id="KW-0812">Transmembrane</keyword>
<feature type="transmembrane region" description="Helical" evidence="7">
    <location>
        <begin position="177"/>
        <end position="200"/>
    </location>
</feature>
<feature type="transmembrane region" description="Helical" evidence="7">
    <location>
        <begin position="46"/>
        <end position="64"/>
    </location>
</feature>
<evidence type="ECO:0000256" key="4">
    <source>
        <dbReference type="ARBA" id="ARBA00022692"/>
    </source>
</evidence>
<evidence type="ECO:0000256" key="7">
    <source>
        <dbReference type="RuleBase" id="RU363041"/>
    </source>
</evidence>
<comment type="subcellular location">
    <subcellularLocation>
        <location evidence="1 7">Cell membrane</location>
        <topology evidence="1 7">Multi-pass membrane protein</topology>
    </subcellularLocation>
</comment>
<dbReference type="RefSeq" id="WP_418886512.1">
    <property type="nucleotide sequence ID" value="NZ_CP064791.1"/>
</dbReference>
<dbReference type="Proteomes" id="UP000663292">
    <property type="component" value="Chromosome"/>
</dbReference>
<evidence type="ECO:0000256" key="2">
    <source>
        <dbReference type="ARBA" id="ARBA00022448"/>
    </source>
</evidence>
<dbReference type="GO" id="GO:0005886">
    <property type="term" value="C:plasma membrane"/>
    <property type="evidence" value="ECO:0007669"/>
    <property type="project" value="UniProtKB-SubCell"/>
</dbReference>
<dbReference type="PANTHER" id="PTHR30269">
    <property type="entry name" value="TRANSMEMBRANE PROTEIN YFCA"/>
    <property type="match status" value="1"/>
</dbReference>
<evidence type="ECO:0000256" key="3">
    <source>
        <dbReference type="ARBA" id="ARBA00022475"/>
    </source>
</evidence>
<evidence type="ECO:0000313" key="9">
    <source>
        <dbReference type="Proteomes" id="UP000663292"/>
    </source>
</evidence>
<keyword evidence="2" id="KW-0813">Transport</keyword>
<organism evidence="8 9">
    <name type="scientific">Halapricum desulfuricans</name>
    <dbReference type="NCBI Taxonomy" id="2841257"/>
    <lineage>
        <taxon>Archaea</taxon>
        <taxon>Methanobacteriati</taxon>
        <taxon>Methanobacteriota</taxon>
        <taxon>Stenosarchaea group</taxon>
        <taxon>Halobacteria</taxon>
        <taxon>Halobacteriales</taxon>
        <taxon>Haloarculaceae</taxon>
        <taxon>Halapricum</taxon>
    </lineage>
</organism>
<evidence type="ECO:0000313" key="8">
    <source>
        <dbReference type="EMBL" id="QSG15262.1"/>
    </source>
</evidence>
<feature type="transmembrane region" description="Helical" evidence="7">
    <location>
        <begin position="241"/>
        <end position="260"/>
    </location>
</feature>
<comment type="similarity">
    <text evidence="7">Belongs to the 4-toluene sulfonate uptake permease (TSUP) (TC 2.A.102) family.</text>
</comment>
<keyword evidence="9" id="KW-1185">Reference proteome</keyword>
<gene>
    <name evidence="8" type="ORF">HSEST_1739</name>
</gene>
<feature type="transmembrane region" description="Helical" evidence="7">
    <location>
        <begin position="206"/>
        <end position="229"/>
    </location>
</feature>
<dbReference type="EMBL" id="CP064791">
    <property type="protein sequence ID" value="QSG15262.1"/>
    <property type="molecule type" value="Genomic_DNA"/>
</dbReference>